<name>A0A0A9BVB5_ARUDO</name>
<protein>
    <submittedName>
        <fullName evidence="1">Uncharacterized protein</fullName>
    </submittedName>
</protein>
<proteinExistence type="predicted"/>
<organism evidence="1">
    <name type="scientific">Arundo donax</name>
    <name type="common">Giant reed</name>
    <name type="synonym">Donax arundinaceus</name>
    <dbReference type="NCBI Taxonomy" id="35708"/>
    <lineage>
        <taxon>Eukaryota</taxon>
        <taxon>Viridiplantae</taxon>
        <taxon>Streptophyta</taxon>
        <taxon>Embryophyta</taxon>
        <taxon>Tracheophyta</taxon>
        <taxon>Spermatophyta</taxon>
        <taxon>Magnoliopsida</taxon>
        <taxon>Liliopsida</taxon>
        <taxon>Poales</taxon>
        <taxon>Poaceae</taxon>
        <taxon>PACMAD clade</taxon>
        <taxon>Arundinoideae</taxon>
        <taxon>Arundineae</taxon>
        <taxon>Arundo</taxon>
    </lineage>
</organism>
<sequence length="13" mass="1405">MHITRACLGCSRG</sequence>
<accession>A0A0A9BVB5</accession>
<evidence type="ECO:0000313" key="1">
    <source>
        <dbReference type="EMBL" id="JAD63207.1"/>
    </source>
</evidence>
<dbReference type="EMBL" id="GBRH01234688">
    <property type="protein sequence ID" value="JAD63207.1"/>
    <property type="molecule type" value="Transcribed_RNA"/>
</dbReference>
<reference evidence="1" key="2">
    <citation type="journal article" date="2015" name="Data Brief">
        <title>Shoot transcriptome of the giant reed, Arundo donax.</title>
        <authorList>
            <person name="Barrero R.A."/>
            <person name="Guerrero F.D."/>
            <person name="Moolhuijzen P."/>
            <person name="Goolsby J.A."/>
            <person name="Tidwell J."/>
            <person name="Bellgard S.E."/>
            <person name="Bellgard M.I."/>
        </authorList>
    </citation>
    <scope>NUCLEOTIDE SEQUENCE</scope>
    <source>
        <tissue evidence="1">Shoot tissue taken approximately 20 cm above the soil surface</tissue>
    </source>
</reference>
<reference evidence="1" key="1">
    <citation type="submission" date="2014-09" db="EMBL/GenBank/DDBJ databases">
        <authorList>
            <person name="Magalhaes I.L.F."/>
            <person name="Oliveira U."/>
            <person name="Santos F.R."/>
            <person name="Vidigal T.H.D.A."/>
            <person name="Brescovit A.D."/>
            <person name="Santos A.J."/>
        </authorList>
    </citation>
    <scope>NUCLEOTIDE SEQUENCE</scope>
    <source>
        <tissue evidence="1">Shoot tissue taken approximately 20 cm above the soil surface</tissue>
    </source>
</reference>